<protein>
    <submittedName>
        <fullName evidence="1">Uncharacterized protein</fullName>
    </submittedName>
</protein>
<dbReference type="Proteomes" id="UP000054047">
    <property type="component" value="Unassembled WGS sequence"/>
</dbReference>
<gene>
    <name evidence="1" type="ORF">ANCDUO_11701</name>
</gene>
<accession>A0A0C2GAT6</accession>
<dbReference type="EMBL" id="KN733526">
    <property type="protein sequence ID" value="KIH58100.1"/>
    <property type="molecule type" value="Genomic_DNA"/>
</dbReference>
<name>A0A0C2GAT6_9BILA</name>
<sequence>MIPSLTVRDHPDRPFRAIFQDFSGCRILNTETLLQLATRLSYCKANYLFVNFEVRTTDRYQLPYTNRDLFHMMQVCEELFVTLVPSFDTQSNYIEPGAARDIIEYFLNDFPLSKTAHFGPNLTSILIANRNVLAAIQRRVPKIFLSSHVDEKNATLVHSYFIIVVLRCIEGTMVCDLSTGCEAMPPSLSYMSLLSALGVAWNGSCDMKKFAFLQPAIAAHHILMDGDMTALFEQAATLGRVEHELTRFSCGIWRPAMANSTISEETEAQSSGFGINKKMPISVFVEMILNPENLNLERLTPVIFKKARIELRRSLMALDAARKTLPYNFELALVLAEIKLVTELMVLTSRLGQALCMHGAKAGKIREEGVPYSPGRVGVGHLPLTVRTDLANSLLEIRTQFQHVWLSRSIPSTLPNALKMFDNLFRALLPPDLQEVGKQLL</sequence>
<keyword evidence="2" id="KW-1185">Reference proteome</keyword>
<evidence type="ECO:0000313" key="1">
    <source>
        <dbReference type="EMBL" id="KIH58100.1"/>
    </source>
</evidence>
<evidence type="ECO:0000313" key="2">
    <source>
        <dbReference type="Proteomes" id="UP000054047"/>
    </source>
</evidence>
<dbReference type="AlphaFoldDB" id="A0A0C2GAT6"/>
<dbReference type="SUPFAM" id="SSF51445">
    <property type="entry name" value="(Trans)glycosidases"/>
    <property type="match status" value="1"/>
</dbReference>
<organism evidence="1 2">
    <name type="scientific">Ancylostoma duodenale</name>
    <dbReference type="NCBI Taxonomy" id="51022"/>
    <lineage>
        <taxon>Eukaryota</taxon>
        <taxon>Metazoa</taxon>
        <taxon>Ecdysozoa</taxon>
        <taxon>Nematoda</taxon>
        <taxon>Chromadorea</taxon>
        <taxon>Rhabditida</taxon>
        <taxon>Rhabditina</taxon>
        <taxon>Rhabditomorpha</taxon>
        <taxon>Strongyloidea</taxon>
        <taxon>Ancylostomatidae</taxon>
        <taxon>Ancylostomatinae</taxon>
        <taxon>Ancylostoma</taxon>
    </lineage>
</organism>
<dbReference type="OrthoDB" id="5806726at2759"/>
<dbReference type="InterPro" id="IPR017853">
    <property type="entry name" value="GH"/>
</dbReference>
<reference evidence="1 2" key="1">
    <citation type="submission" date="2013-12" db="EMBL/GenBank/DDBJ databases">
        <title>Draft genome of the parsitic nematode Ancylostoma duodenale.</title>
        <authorList>
            <person name="Mitreva M."/>
        </authorList>
    </citation>
    <scope>NUCLEOTIDE SEQUENCE [LARGE SCALE GENOMIC DNA]</scope>
    <source>
        <strain evidence="1 2">Zhejiang</strain>
    </source>
</reference>
<proteinExistence type="predicted"/>